<dbReference type="EMBL" id="JARO02004633">
    <property type="protein sequence ID" value="KPP68153.1"/>
    <property type="molecule type" value="Genomic_DNA"/>
</dbReference>
<sequence length="275" mass="31490">FSDPKKNLTLESNASEHGLGSVLLQDGKPITFASQSLSETKMRFAQIRDEMLPAVYRLEKFYHYVCCGHMEEITDHEPLVTTWKKLLSKAPKRLQNLFLRAKSYSPEIIHKPSKEISAADMLSRGPTLKLTRKEVVHSIATYPICGKLMECIQDVTATLREMILKGWLKNKNEIIPGLRPYHSYQEELTVSDGVILRSYHVISPNSLRREMKKRVHMGHLGINSCLQLPRMSCTGQGCLQRSATMSKHEETAIYHDKQPKESKRPWQRVAIDIFS</sequence>
<dbReference type="GO" id="GO:0016787">
    <property type="term" value="F:hydrolase activity"/>
    <property type="evidence" value="ECO:0007669"/>
    <property type="project" value="UniProtKB-KW"/>
</dbReference>
<feature type="non-terminal residue" evidence="8">
    <location>
        <position position="275"/>
    </location>
</feature>
<dbReference type="AlphaFoldDB" id="A0A0N8JZ25"/>
<dbReference type="PANTHER" id="PTHR37984:SF5">
    <property type="entry name" value="PROTEIN NYNRIN-LIKE"/>
    <property type="match status" value="1"/>
</dbReference>
<dbReference type="Proteomes" id="UP000034805">
    <property type="component" value="Unassembled WGS sequence"/>
</dbReference>
<proteinExistence type="predicted"/>
<protein>
    <recommendedName>
        <fullName evidence="7">Reverse transcriptase RNase H-like domain-containing protein</fullName>
    </recommendedName>
</protein>
<gene>
    <name evidence="8" type="ORF">Z043_113188</name>
</gene>
<keyword evidence="6" id="KW-0695">RNA-directed DNA polymerase</keyword>
<organism evidence="8 9">
    <name type="scientific">Scleropages formosus</name>
    <name type="common">Asian bonytongue</name>
    <name type="synonym">Osteoglossum formosum</name>
    <dbReference type="NCBI Taxonomy" id="113540"/>
    <lineage>
        <taxon>Eukaryota</taxon>
        <taxon>Metazoa</taxon>
        <taxon>Chordata</taxon>
        <taxon>Craniata</taxon>
        <taxon>Vertebrata</taxon>
        <taxon>Euteleostomi</taxon>
        <taxon>Actinopterygii</taxon>
        <taxon>Neopterygii</taxon>
        <taxon>Teleostei</taxon>
        <taxon>Osteoglossocephala</taxon>
        <taxon>Osteoglossomorpha</taxon>
        <taxon>Osteoglossiformes</taxon>
        <taxon>Osteoglossidae</taxon>
        <taxon>Scleropages</taxon>
    </lineage>
</organism>
<dbReference type="GO" id="GO:0003964">
    <property type="term" value="F:RNA-directed DNA polymerase activity"/>
    <property type="evidence" value="ECO:0007669"/>
    <property type="project" value="UniProtKB-KW"/>
</dbReference>
<dbReference type="InterPro" id="IPR050951">
    <property type="entry name" value="Retrovirus_Pol_polyprotein"/>
</dbReference>
<comment type="caution">
    <text evidence="8">The sequence shown here is derived from an EMBL/GenBank/DDBJ whole genome shotgun (WGS) entry which is preliminary data.</text>
</comment>
<evidence type="ECO:0000256" key="4">
    <source>
        <dbReference type="ARBA" id="ARBA00022759"/>
    </source>
</evidence>
<dbReference type="SUPFAM" id="SSF56672">
    <property type="entry name" value="DNA/RNA polymerases"/>
    <property type="match status" value="1"/>
</dbReference>
<keyword evidence="3" id="KW-0540">Nuclease</keyword>
<keyword evidence="5" id="KW-0378">Hydrolase</keyword>
<evidence type="ECO:0000313" key="8">
    <source>
        <dbReference type="EMBL" id="KPP68153.1"/>
    </source>
</evidence>
<dbReference type="PANTHER" id="PTHR37984">
    <property type="entry name" value="PROTEIN CBG26694"/>
    <property type="match status" value="1"/>
</dbReference>
<accession>A0A0N8JZ25</accession>
<dbReference type="GO" id="GO:0004519">
    <property type="term" value="F:endonuclease activity"/>
    <property type="evidence" value="ECO:0007669"/>
    <property type="project" value="UniProtKB-KW"/>
</dbReference>
<dbReference type="Pfam" id="PF17917">
    <property type="entry name" value="RT_RNaseH"/>
    <property type="match status" value="1"/>
</dbReference>
<evidence type="ECO:0000313" key="9">
    <source>
        <dbReference type="Proteomes" id="UP000034805"/>
    </source>
</evidence>
<keyword evidence="4" id="KW-0255">Endonuclease</keyword>
<dbReference type="InterPro" id="IPR043502">
    <property type="entry name" value="DNA/RNA_pol_sf"/>
</dbReference>
<reference evidence="8 9" key="1">
    <citation type="submission" date="2015-08" db="EMBL/GenBank/DDBJ databases">
        <title>The genome of the Asian arowana (Scleropages formosus).</title>
        <authorList>
            <person name="Tan M.H."/>
            <person name="Gan H.M."/>
            <person name="Croft L.J."/>
            <person name="Austin C.M."/>
        </authorList>
    </citation>
    <scope>NUCLEOTIDE SEQUENCE [LARGE SCALE GENOMIC DNA]</scope>
    <source>
        <strain evidence="8">Aro1</strain>
    </source>
</reference>
<evidence type="ECO:0000256" key="6">
    <source>
        <dbReference type="ARBA" id="ARBA00022918"/>
    </source>
</evidence>
<evidence type="ECO:0000256" key="5">
    <source>
        <dbReference type="ARBA" id="ARBA00022801"/>
    </source>
</evidence>
<keyword evidence="2" id="KW-0548">Nucleotidyltransferase</keyword>
<evidence type="ECO:0000259" key="7">
    <source>
        <dbReference type="Pfam" id="PF17917"/>
    </source>
</evidence>
<feature type="domain" description="Reverse transcriptase RNase H-like" evidence="7">
    <location>
        <begin position="3"/>
        <end position="99"/>
    </location>
</feature>
<keyword evidence="1" id="KW-0808">Transferase</keyword>
<dbReference type="InterPro" id="IPR041373">
    <property type="entry name" value="RT_RNaseH"/>
</dbReference>
<evidence type="ECO:0000256" key="3">
    <source>
        <dbReference type="ARBA" id="ARBA00022722"/>
    </source>
</evidence>
<evidence type="ECO:0000256" key="1">
    <source>
        <dbReference type="ARBA" id="ARBA00022679"/>
    </source>
</evidence>
<name>A0A0N8JZ25_SCLFO</name>
<feature type="non-terminal residue" evidence="8">
    <location>
        <position position="1"/>
    </location>
</feature>
<evidence type="ECO:0000256" key="2">
    <source>
        <dbReference type="ARBA" id="ARBA00022695"/>
    </source>
</evidence>